<comment type="similarity">
    <text evidence="3">Belongs to the prokaryotic molybdopterin-containing oxidoreductase family.</text>
</comment>
<dbReference type="SUPFAM" id="SSF53706">
    <property type="entry name" value="Formate dehydrogenase/DMSO reductase, domains 1-3"/>
    <property type="match status" value="1"/>
</dbReference>
<dbReference type="STRING" id="571298.SAMN04488026_101434"/>
<feature type="chain" id="PRO_5011770181" description="trimethylamine-N-oxide reductase" evidence="10">
    <location>
        <begin position="23"/>
        <end position="823"/>
    </location>
</feature>
<evidence type="ECO:0000313" key="14">
    <source>
        <dbReference type="EMBL" id="SDJ23017.1"/>
    </source>
</evidence>
<dbReference type="GO" id="GO:0009055">
    <property type="term" value="F:electron transfer activity"/>
    <property type="evidence" value="ECO:0007669"/>
    <property type="project" value="TreeGrafter"/>
</dbReference>
<dbReference type="GO" id="GO:0009061">
    <property type="term" value="P:anaerobic respiration"/>
    <property type="evidence" value="ECO:0007669"/>
    <property type="project" value="TreeGrafter"/>
</dbReference>
<protein>
    <recommendedName>
        <fullName evidence="4">trimethylamine-N-oxide reductase</fullName>
        <ecNumber evidence="4">1.7.2.3</ecNumber>
    </recommendedName>
</protein>
<dbReference type="PROSITE" id="PS00490">
    <property type="entry name" value="MOLYBDOPTERIN_PROK_2"/>
    <property type="match status" value="1"/>
</dbReference>
<dbReference type="SUPFAM" id="SSF50692">
    <property type="entry name" value="ADC-like"/>
    <property type="match status" value="1"/>
</dbReference>
<dbReference type="PANTHER" id="PTHR43742:SF10">
    <property type="entry name" value="TRIMETHYLAMINE-N-OXIDE REDUCTASE 2"/>
    <property type="match status" value="1"/>
</dbReference>
<accession>A0A1G8S1C0</accession>
<sequence>MKTQTSFRLSRRQFLTTASALAAGGALSTLPFGLRPAAAATVVDGEYLQSCQWGAFWAKVEEGRFTSLRPWEGDPHPTPQLEGFQDIVYSSSRIRYPMVRRDWLENGPGSAPETRGTGDFVRVSWEEALELVAGEISRVQEQEGPWAIYTGTYGWRSNGRANNPQTMLKRLMNLTGGSVVSSSNYSKAGIEAIMPYVLGQVDAFGPQSTHQTIVENTDLIVFWATDPLKNNQISAAIPDHGEYAWFEDMKKAGKKAVFIDPSKTEGCKILDGEWLQVRPHSDTALALGMAHTLLTEELLDRDFLENCTTGFDIFAEYLMGNEEGVEKTAEWAAEKSDIPADTIRDLARRLTQGRSMLVSGWTPQRQQYGEQFPWAFVTLAAMVGQIGLPGGGFCQRYHLDNPGAPMANGPKLGSPSFAIGDRKELKEWPAEKGTNSIPCARVVDMLLNPGASYDHNGKTFTYPDIKLSYWVGGNPFHHHQDRNRMVEAWKKIETFIVQDYQWTATARHADIVLPATSSAERNDIDRVGVVANKAIIGMKQIIDPVFEARNDFDIFKDLATRLGVEPEFSGGRTDMDFVEEIYTAAREQGASMGVDMPDFETFWNGVPLVEFETPEAALYRTKYADFREDPLLNGLPTPSGLIEIYSNTIEKYGYDDCPPHATWFEPVEWLGQQDTTYPLHVNSNHPQYRMHSQLNGSAKLRDIYNVAGREPCWINPQDAEARGIKSGDVVRIFNGRGQVLAGAVVTEDTRSGVIQLQEGAWYDPADASEAGSVCKYGDPNVLTPDIPTSKLAQGTAGCTCMAELELFQGDAPAVTAFSEPVHG</sequence>
<dbReference type="NCBIfam" id="NF011682">
    <property type="entry name" value="PRK15102.1"/>
    <property type="match status" value="1"/>
</dbReference>
<dbReference type="PANTHER" id="PTHR43742">
    <property type="entry name" value="TRIMETHYLAMINE-N-OXIDE REDUCTASE"/>
    <property type="match status" value="1"/>
</dbReference>
<feature type="domain" description="Molybdopterin oxidoreductase N-terminal" evidence="13">
    <location>
        <begin position="50"/>
        <end position="89"/>
    </location>
</feature>
<keyword evidence="9" id="KW-0560">Oxidoreductase</keyword>
<dbReference type="EMBL" id="FNEK01000014">
    <property type="protein sequence ID" value="SDJ23017.1"/>
    <property type="molecule type" value="Genomic_DNA"/>
</dbReference>
<keyword evidence="15" id="KW-1185">Reference proteome</keyword>
<name>A0A1G8S1C0_9RHOB</name>
<feature type="signal peptide" evidence="10">
    <location>
        <begin position="1"/>
        <end position="22"/>
    </location>
</feature>
<keyword evidence="8" id="KW-0574">Periplasm</keyword>
<dbReference type="RefSeq" id="WP_093153651.1">
    <property type="nucleotide sequence ID" value="NZ_FNEK01000014.1"/>
</dbReference>
<feature type="domain" description="Molybdopterin oxidoreductase" evidence="11">
    <location>
        <begin position="93"/>
        <end position="560"/>
    </location>
</feature>
<dbReference type="Gene3D" id="3.40.228.10">
    <property type="entry name" value="Dimethylsulfoxide Reductase, domain 2"/>
    <property type="match status" value="1"/>
</dbReference>
<evidence type="ECO:0000256" key="4">
    <source>
        <dbReference type="ARBA" id="ARBA00011885"/>
    </source>
</evidence>
<evidence type="ECO:0000256" key="3">
    <source>
        <dbReference type="ARBA" id="ARBA00010312"/>
    </source>
</evidence>
<evidence type="ECO:0000256" key="10">
    <source>
        <dbReference type="SAM" id="SignalP"/>
    </source>
</evidence>
<dbReference type="Gene3D" id="3.90.55.10">
    <property type="entry name" value="Dimethylsulfoxide Reductase, domain 3"/>
    <property type="match status" value="1"/>
</dbReference>
<evidence type="ECO:0000313" key="15">
    <source>
        <dbReference type="Proteomes" id="UP000199382"/>
    </source>
</evidence>
<dbReference type="PROSITE" id="PS51318">
    <property type="entry name" value="TAT"/>
    <property type="match status" value="1"/>
</dbReference>
<evidence type="ECO:0000256" key="8">
    <source>
        <dbReference type="ARBA" id="ARBA00022764"/>
    </source>
</evidence>
<dbReference type="Pfam" id="PF01568">
    <property type="entry name" value="Molydop_binding"/>
    <property type="match status" value="1"/>
</dbReference>
<dbReference type="Proteomes" id="UP000199382">
    <property type="component" value="Unassembled WGS sequence"/>
</dbReference>
<feature type="domain" description="Molybdopterin dinucleotide-binding" evidence="12">
    <location>
        <begin position="679"/>
        <end position="796"/>
    </location>
</feature>
<dbReference type="FunFam" id="2.40.40.20:FF:000009">
    <property type="entry name" value="Biotin sulfoxide reductase 2"/>
    <property type="match status" value="1"/>
</dbReference>
<proteinExistence type="inferred from homology"/>
<evidence type="ECO:0000259" key="13">
    <source>
        <dbReference type="Pfam" id="PF18364"/>
    </source>
</evidence>
<evidence type="ECO:0000256" key="6">
    <source>
        <dbReference type="ARBA" id="ARBA00022723"/>
    </source>
</evidence>
<dbReference type="Pfam" id="PF00384">
    <property type="entry name" value="Molybdopterin"/>
    <property type="match status" value="1"/>
</dbReference>
<keyword evidence="7 10" id="KW-0732">Signal</keyword>
<evidence type="ECO:0000256" key="9">
    <source>
        <dbReference type="ARBA" id="ARBA00023002"/>
    </source>
</evidence>
<organism evidence="14 15">
    <name type="scientific">Aliiruegeria lutimaris</name>
    <dbReference type="NCBI Taxonomy" id="571298"/>
    <lineage>
        <taxon>Bacteria</taxon>
        <taxon>Pseudomonadati</taxon>
        <taxon>Pseudomonadota</taxon>
        <taxon>Alphaproteobacteria</taxon>
        <taxon>Rhodobacterales</taxon>
        <taxon>Roseobacteraceae</taxon>
        <taxon>Aliiruegeria</taxon>
    </lineage>
</organism>
<evidence type="ECO:0000259" key="12">
    <source>
        <dbReference type="Pfam" id="PF01568"/>
    </source>
</evidence>
<dbReference type="CDD" id="cd02793">
    <property type="entry name" value="MopB_CT_DMSOR-BSOR-TMAOR"/>
    <property type="match status" value="1"/>
</dbReference>
<dbReference type="InterPro" id="IPR006655">
    <property type="entry name" value="Mopterin_OxRdtase_prok_CS"/>
</dbReference>
<evidence type="ECO:0000256" key="1">
    <source>
        <dbReference type="ARBA" id="ARBA00001942"/>
    </source>
</evidence>
<dbReference type="Gene3D" id="2.40.40.20">
    <property type="match status" value="1"/>
</dbReference>
<gene>
    <name evidence="14" type="ORF">SAMN04488026_101434</name>
</gene>
<dbReference type="InterPro" id="IPR041954">
    <property type="entry name" value="CT_DMSOR/BSOR/TMAOR"/>
</dbReference>
<evidence type="ECO:0000256" key="7">
    <source>
        <dbReference type="ARBA" id="ARBA00022729"/>
    </source>
</evidence>
<reference evidence="14 15" key="1">
    <citation type="submission" date="2016-10" db="EMBL/GenBank/DDBJ databases">
        <authorList>
            <person name="de Groot N.N."/>
        </authorList>
    </citation>
    <scope>NUCLEOTIDE SEQUENCE [LARGE SCALE GENOMIC DNA]</scope>
    <source>
        <strain evidence="14 15">DSM 25294</strain>
    </source>
</reference>
<keyword evidence="6" id="KW-0479">Metal-binding</keyword>
<dbReference type="Pfam" id="PF18364">
    <property type="entry name" value="Molybdopterin_N"/>
    <property type="match status" value="1"/>
</dbReference>
<keyword evidence="5" id="KW-0500">Molybdenum</keyword>
<dbReference type="InterPro" id="IPR041460">
    <property type="entry name" value="Molybdopterin_N"/>
</dbReference>
<dbReference type="GO" id="GO:0043546">
    <property type="term" value="F:molybdopterin cofactor binding"/>
    <property type="evidence" value="ECO:0007669"/>
    <property type="project" value="InterPro"/>
</dbReference>
<dbReference type="InterPro" id="IPR006311">
    <property type="entry name" value="TAT_signal"/>
</dbReference>
<evidence type="ECO:0000256" key="2">
    <source>
        <dbReference type="ARBA" id="ARBA00004418"/>
    </source>
</evidence>
<dbReference type="Gene3D" id="3.40.50.740">
    <property type="match status" value="1"/>
</dbReference>
<dbReference type="GO" id="GO:0050626">
    <property type="term" value="F:trimethylamine-N-oxide reductase (cytochrome c) activity"/>
    <property type="evidence" value="ECO:0007669"/>
    <property type="project" value="UniProtKB-EC"/>
</dbReference>
<dbReference type="InterPro" id="IPR009010">
    <property type="entry name" value="Asp_de-COase-like_dom_sf"/>
</dbReference>
<dbReference type="InterPro" id="IPR006657">
    <property type="entry name" value="MoPterin_dinucl-bd_dom"/>
</dbReference>
<evidence type="ECO:0000256" key="5">
    <source>
        <dbReference type="ARBA" id="ARBA00022505"/>
    </source>
</evidence>
<dbReference type="GO" id="GO:0030151">
    <property type="term" value="F:molybdenum ion binding"/>
    <property type="evidence" value="ECO:0007669"/>
    <property type="project" value="TreeGrafter"/>
</dbReference>
<comment type="cofactor">
    <cofactor evidence="1">
        <name>Mo-bis(molybdopterin guanine dinucleotide)</name>
        <dbReference type="ChEBI" id="CHEBI:60539"/>
    </cofactor>
</comment>
<comment type="subcellular location">
    <subcellularLocation>
        <location evidence="2">Periplasm</location>
    </subcellularLocation>
</comment>
<dbReference type="EC" id="1.7.2.3" evidence="4"/>
<evidence type="ECO:0000259" key="11">
    <source>
        <dbReference type="Pfam" id="PF00384"/>
    </source>
</evidence>
<dbReference type="OrthoDB" id="9759518at2"/>
<dbReference type="InterPro" id="IPR050612">
    <property type="entry name" value="Prok_Mopterin_Oxidored"/>
</dbReference>
<dbReference type="InterPro" id="IPR006656">
    <property type="entry name" value="Mopterin_OxRdtase"/>
</dbReference>
<dbReference type="AlphaFoldDB" id="A0A1G8S1C0"/>
<dbReference type="GO" id="GO:0030288">
    <property type="term" value="C:outer membrane-bounded periplasmic space"/>
    <property type="evidence" value="ECO:0007669"/>
    <property type="project" value="TreeGrafter"/>
</dbReference>